<dbReference type="GO" id="GO:0005886">
    <property type="term" value="C:plasma membrane"/>
    <property type="evidence" value="ECO:0007669"/>
    <property type="project" value="UniProtKB-SubCell"/>
</dbReference>
<organism evidence="6 7">
    <name type="scientific">Streptomyces parvulus</name>
    <dbReference type="NCBI Taxonomy" id="146923"/>
    <lineage>
        <taxon>Bacteria</taxon>
        <taxon>Bacillati</taxon>
        <taxon>Actinomycetota</taxon>
        <taxon>Actinomycetes</taxon>
        <taxon>Kitasatosporales</taxon>
        <taxon>Streptomycetaceae</taxon>
        <taxon>Streptomyces</taxon>
    </lineage>
</organism>
<reference evidence="6 7" key="1">
    <citation type="submission" date="2016-05" db="EMBL/GenBank/DDBJ databases">
        <title>Non-Contiguous Finished Genome Sequence of Streptomyces parvulus 2297 Integrated Site-Specifically with Actinophage R4.</title>
        <authorList>
            <person name="Nishizawa T."/>
            <person name="Miura T."/>
            <person name="Harada C."/>
            <person name="Guo Y."/>
            <person name="Narisawa K."/>
            <person name="Ohta H."/>
            <person name="Takahashi H."/>
            <person name="Shirai M."/>
        </authorList>
    </citation>
    <scope>NUCLEOTIDE SEQUENCE [LARGE SCALE GENOMIC DNA]</scope>
    <source>
        <strain evidence="6 7">2297</strain>
    </source>
</reference>
<accession>A0A191V5C2</accession>
<dbReference type="GO" id="GO:0006813">
    <property type="term" value="P:potassium ion transport"/>
    <property type="evidence" value="ECO:0007669"/>
    <property type="project" value="InterPro"/>
</dbReference>
<feature type="domain" description="RCK C-terminal" evidence="5">
    <location>
        <begin position="87"/>
        <end position="170"/>
    </location>
</feature>
<keyword evidence="4" id="KW-0406">Ion transport</keyword>
<dbReference type="Proteomes" id="UP000078468">
    <property type="component" value="Chromosome"/>
</dbReference>
<evidence type="ECO:0000256" key="3">
    <source>
        <dbReference type="ARBA" id="ARBA00022449"/>
    </source>
</evidence>
<evidence type="ECO:0000313" key="6">
    <source>
        <dbReference type="EMBL" id="ANJ10125.1"/>
    </source>
</evidence>
<dbReference type="PANTHER" id="PTHR32507">
    <property type="entry name" value="NA(+)/H(+) ANTIPORTER 1"/>
    <property type="match status" value="1"/>
</dbReference>
<dbReference type="GO" id="GO:0008324">
    <property type="term" value="F:monoatomic cation transmembrane transporter activity"/>
    <property type="evidence" value="ECO:0007669"/>
    <property type="project" value="InterPro"/>
</dbReference>
<sequence>MVLTALLWPMDLSRGEKTFLAFTGLKGCRAGSPRQLPRESGVGYADRLYDVVFVVVVFSVVVQGSLVPTVARWCRVPMRSVELEPWALGVRLRDRPEGVARHLVEEGSPAESSTVDGLAIGEDAWVSMVVREGRIVPVSGATRLRAGDEVLLIAGEDENAIADLFTARGT</sequence>
<dbReference type="KEGG" id="spav:Spa2297_26040"/>
<evidence type="ECO:0000259" key="5">
    <source>
        <dbReference type="PROSITE" id="PS51202"/>
    </source>
</evidence>
<evidence type="ECO:0000256" key="1">
    <source>
        <dbReference type="ARBA" id="ARBA00004651"/>
    </source>
</evidence>
<evidence type="ECO:0000256" key="4">
    <source>
        <dbReference type="ARBA" id="ARBA00023065"/>
    </source>
</evidence>
<dbReference type="EMBL" id="CP015866">
    <property type="protein sequence ID" value="ANJ10125.1"/>
    <property type="molecule type" value="Genomic_DNA"/>
</dbReference>
<dbReference type="InterPro" id="IPR006037">
    <property type="entry name" value="RCK_C"/>
</dbReference>
<dbReference type="SUPFAM" id="SSF116726">
    <property type="entry name" value="TrkA C-terminal domain-like"/>
    <property type="match status" value="1"/>
</dbReference>
<comment type="subcellular location">
    <subcellularLocation>
        <location evidence="1">Cell membrane</location>
        <topology evidence="1">Multi-pass membrane protein</topology>
    </subcellularLocation>
</comment>
<dbReference type="InterPro" id="IPR036721">
    <property type="entry name" value="RCK_C_sf"/>
</dbReference>
<proteinExistence type="predicted"/>
<dbReference type="GO" id="GO:0015297">
    <property type="term" value="F:antiporter activity"/>
    <property type="evidence" value="ECO:0007669"/>
    <property type="project" value="UniProtKB-KW"/>
</dbReference>
<keyword evidence="2" id="KW-0813">Transport</keyword>
<dbReference type="Gene3D" id="3.30.70.1450">
    <property type="entry name" value="Regulator of K+ conductance, C-terminal domain"/>
    <property type="match status" value="1"/>
</dbReference>
<name>A0A191V5C2_9ACTN</name>
<protein>
    <recommendedName>
        <fullName evidence="5">RCK C-terminal domain-containing protein</fullName>
    </recommendedName>
</protein>
<evidence type="ECO:0000256" key="2">
    <source>
        <dbReference type="ARBA" id="ARBA00022448"/>
    </source>
</evidence>
<keyword evidence="3" id="KW-0050">Antiport</keyword>
<dbReference type="AlphaFoldDB" id="A0A191V5C2"/>
<dbReference type="PROSITE" id="PS51202">
    <property type="entry name" value="RCK_C"/>
    <property type="match status" value="1"/>
</dbReference>
<dbReference type="Pfam" id="PF02080">
    <property type="entry name" value="TrkA_C"/>
    <property type="match status" value="1"/>
</dbReference>
<dbReference type="PANTHER" id="PTHR32507:SF0">
    <property type="entry name" value="NA(+)_H(+) ANTIPORTER 2-RELATED"/>
    <property type="match status" value="1"/>
</dbReference>
<evidence type="ECO:0000313" key="7">
    <source>
        <dbReference type="Proteomes" id="UP000078468"/>
    </source>
</evidence>
<gene>
    <name evidence="6" type="ORF">Spa2297_26040</name>
</gene>